<evidence type="ECO:0000313" key="3">
    <source>
        <dbReference type="Proteomes" id="UP000653343"/>
    </source>
</evidence>
<dbReference type="EMBL" id="BMYU01000002">
    <property type="protein sequence ID" value="GGX36556.1"/>
    <property type="molecule type" value="Genomic_DNA"/>
</dbReference>
<accession>A0ABQ2XWP2</accession>
<keyword evidence="3" id="KW-1185">Reference proteome</keyword>
<comment type="caution">
    <text evidence="2">The sequence shown here is derived from an EMBL/GenBank/DDBJ whole genome shotgun (WGS) entry which is preliminary data.</text>
</comment>
<dbReference type="Proteomes" id="UP000653343">
    <property type="component" value="Unassembled WGS sequence"/>
</dbReference>
<organism evidence="2 3">
    <name type="scientific">Undibacterium squillarum</name>
    <dbReference type="NCBI Taxonomy" id="1131567"/>
    <lineage>
        <taxon>Bacteria</taxon>
        <taxon>Pseudomonadati</taxon>
        <taxon>Pseudomonadota</taxon>
        <taxon>Betaproteobacteria</taxon>
        <taxon>Burkholderiales</taxon>
        <taxon>Oxalobacteraceae</taxon>
        <taxon>Undibacterium</taxon>
    </lineage>
</organism>
<sequence>MKALILAAAGDLNVAPLDGYIAKAMLPVVNRPLLELVLDHVRSYCFRDIIISTSHLAPQVEDYFRDGHRFNVQIAYSFEGHQVNGATIASTEGTAGAVRKIHEHSGFVDETLLIMPGDELNLVDLNDFYSQHKSNGALLSLVVKRVSNEEARPECCVRLNRWGQLQACGAQAWCPTTKTQLVNTGIYLLEPQILNWIPASGFADINDDVLPALMEAGVRVTGSDAPFQSFQIHGLRDYHRLSMMCLLGFMPFDLRFSKQINGHIRIGSHVRMQADRVTCTGQVFVGSGCAVADKAQLHGPLIIGSGSVIEQGAFLENSILLDHTLISEGLHVRNKIIGPGFCFDINGSLLDQRHSDIAWLFRDAREKGFNPDPTQRQILHQTSGIKLPLFV</sequence>
<protein>
    <submittedName>
        <fullName evidence="2">Mannose-1-phosphate guanyltransferase</fullName>
    </submittedName>
</protein>
<dbReference type="InterPro" id="IPR029044">
    <property type="entry name" value="Nucleotide-diphossugar_trans"/>
</dbReference>
<evidence type="ECO:0000259" key="1">
    <source>
        <dbReference type="Pfam" id="PF00483"/>
    </source>
</evidence>
<gene>
    <name evidence="2" type="primary">GCD1</name>
    <name evidence="2" type="ORF">GCM10010946_12980</name>
</gene>
<dbReference type="Gene3D" id="2.160.10.10">
    <property type="entry name" value="Hexapeptide repeat proteins"/>
    <property type="match status" value="1"/>
</dbReference>
<dbReference type="Gene3D" id="3.90.550.10">
    <property type="entry name" value="Spore Coat Polysaccharide Biosynthesis Protein SpsA, Chain A"/>
    <property type="match status" value="1"/>
</dbReference>
<reference evidence="3" key="1">
    <citation type="journal article" date="2019" name="Int. J. Syst. Evol. Microbiol.">
        <title>The Global Catalogue of Microorganisms (GCM) 10K type strain sequencing project: providing services to taxonomists for standard genome sequencing and annotation.</title>
        <authorList>
            <consortium name="The Broad Institute Genomics Platform"/>
            <consortium name="The Broad Institute Genome Sequencing Center for Infectious Disease"/>
            <person name="Wu L."/>
            <person name="Ma J."/>
        </authorList>
    </citation>
    <scope>NUCLEOTIDE SEQUENCE [LARGE SCALE GENOMIC DNA]</scope>
    <source>
        <strain evidence="3">KCTC 23917</strain>
    </source>
</reference>
<feature type="domain" description="Nucleotidyl transferase" evidence="1">
    <location>
        <begin position="3"/>
        <end position="217"/>
    </location>
</feature>
<dbReference type="InterPro" id="IPR018357">
    <property type="entry name" value="Hexapep_transf_CS"/>
</dbReference>
<dbReference type="InterPro" id="IPR050486">
    <property type="entry name" value="Mannose-1P_guanyltransferase"/>
</dbReference>
<dbReference type="CDD" id="cd04181">
    <property type="entry name" value="NTP_transferase"/>
    <property type="match status" value="1"/>
</dbReference>
<name>A0ABQ2XWP2_9BURK</name>
<dbReference type="Pfam" id="PF00483">
    <property type="entry name" value="NTP_transferase"/>
    <property type="match status" value="1"/>
</dbReference>
<dbReference type="PROSITE" id="PS00101">
    <property type="entry name" value="HEXAPEP_TRANSFERASES"/>
    <property type="match status" value="1"/>
</dbReference>
<dbReference type="RefSeq" id="WP_189356230.1">
    <property type="nucleotide sequence ID" value="NZ_BMYU01000002.1"/>
</dbReference>
<proteinExistence type="predicted"/>
<dbReference type="SUPFAM" id="SSF53448">
    <property type="entry name" value="Nucleotide-diphospho-sugar transferases"/>
    <property type="match status" value="1"/>
</dbReference>
<dbReference type="InterPro" id="IPR005835">
    <property type="entry name" value="NTP_transferase_dom"/>
</dbReference>
<dbReference type="PANTHER" id="PTHR22572">
    <property type="entry name" value="SUGAR-1-PHOSPHATE GUANYL TRANSFERASE"/>
    <property type="match status" value="1"/>
</dbReference>
<evidence type="ECO:0000313" key="2">
    <source>
        <dbReference type="EMBL" id="GGX36556.1"/>
    </source>
</evidence>